<gene>
    <name evidence="2" type="ORF">BKA23_3251</name>
</gene>
<keyword evidence="3" id="KW-1185">Reference proteome</keyword>
<dbReference type="Gene3D" id="3.10.450.50">
    <property type="match status" value="1"/>
</dbReference>
<feature type="domain" description="SnoaL-like" evidence="1">
    <location>
        <begin position="14"/>
        <end position="115"/>
    </location>
</feature>
<sequence>MTDEHRHEYIQLLDRIIAAAESGDATDIFEVYAPDAQIWHNHDDRVQTVEQNARLLTRMAEWVADRRYTDRRIHVFEGGVVQQHVLRGTHRASGEELAMNACVVALVGEDGRITRLDEYIDSAQAARFRP</sequence>
<dbReference type="AlphaFoldDB" id="A0A561DWZ7"/>
<proteinExistence type="predicted"/>
<reference evidence="2 3" key="1">
    <citation type="submission" date="2019-06" db="EMBL/GenBank/DDBJ databases">
        <title>Sequencing the genomes of 1000 actinobacteria strains.</title>
        <authorList>
            <person name="Klenk H.-P."/>
        </authorList>
    </citation>
    <scope>NUCLEOTIDE SEQUENCE [LARGE SCALE GENOMIC DNA]</scope>
    <source>
        <strain evidence="2 3">DSM 19560</strain>
    </source>
</reference>
<dbReference type="Pfam" id="PF12680">
    <property type="entry name" value="SnoaL_2"/>
    <property type="match status" value="1"/>
</dbReference>
<comment type="caution">
    <text evidence="2">The sequence shown here is derived from an EMBL/GenBank/DDBJ whole genome shotgun (WGS) entry which is preliminary data.</text>
</comment>
<name>A0A561DWZ7_9MICO</name>
<evidence type="ECO:0000313" key="2">
    <source>
        <dbReference type="EMBL" id="TWE07884.1"/>
    </source>
</evidence>
<dbReference type="GO" id="GO:0016853">
    <property type="term" value="F:isomerase activity"/>
    <property type="evidence" value="ECO:0007669"/>
    <property type="project" value="UniProtKB-KW"/>
</dbReference>
<dbReference type="InterPro" id="IPR032710">
    <property type="entry name" value="NTF2-like_dom_sf"/>
</dbReference>
<dbReference type="OrthoDB" id="7207122at2"/>
<dbReference type="SUPFAM" id="SSF54427">
    <property type="entry name" value="NTF2-like"/>
    <property type="match status" value="1"/>
</dbReference>
<evidence type="ECO:0000259" key="1">
    <source>
        <dbReference type="Pfam" id="PF12680"/>
    </source>
</evidence>
<accession>A0A561DWZ7</accession>
<dbReference type="RefSeq" id="WP_145230330.1">
    <property type="nucleotide sequence ID" value="NZ_VIVQ01000004.1"/>
</dbReference>
<evidence type="ECO:0000313" key="3">
    <source>
        <dbReference type="Proteomes" id="UP000318297"/>
    </source>
</evidence>
<dbReference type="Proteomes" id="UP000318297">
    <property type="component" value="Unassembled WGS sequence"/>
</dbReference>
<keyword evidence="2" id="KW-0413">Isomerase</keyword>
<protein>
    <submittedName>
        <fullName evidence="2">Ketosteroid isomerase-like protein</fullName>
    </submittedName>
</protein>
<dbReference type="InterPro" id="IPR037401">
    <property type="entry name" value="SnoaL-like"/>
</dbReference>
<dbReference type="EMBL" id="VIVQ01000004">
    <property type="protein sequence ID" value="TWE07884.1"/>
    <property type="molecule type" value="Genomic_DNA"/>
</dbReference>
<organism evidence="2 3">
    <name type="scientific">Rudaeicoccus suwonensis</name>
    <dbReference type="NCBI Taxonomy" id="657409"/>
    <lineage>
        <taxon>Bacteria</taxon>
        <taxon>Bacillati</taxon>
        <taxon>Actinomycetota</taxon>
        <taxon>Actinomycetes</taxon>
        <taxon>Micrococcales</taxon>
        <taxon>Dermacoccaceae</taxon>
        <taxon>Rudaeicoccus</taxon>
    </lineage>
</organism>